<accession>A0A1H1PXT0</accession>
<sequence length="72" mass="8281">MTSSPHSATPVGGPLRRALAGVRWYAKQLSGESKWDEHLARCERDGVPPMTRREFERHRDHQREHGTQARCC</sequence>
<dbReference type="InterPro" id="IPR007423">
    <property type="entry name" value="Sel_put"/>
</dbReference>
<evidence type="ECO:0000313" key="2">
    <source>
        <dbReference type="EMBL" id="SDS15916.1"/>
    </source>
</evidence>
<name>A0A1H1PXT0_9ACTN</name>
<protein>
    <recommendedName>
        <fullName evidence="4">YbdD/YjiX family protein</fullName>
    </recommendedName>
</protein>
<feature type="region of interest" description="Disordered" evidence="1">
    <location>
        <begin position="50"/>
        <end position="72"/>
    </location>
</feature>
<dbReference type="EMBL" id="LT629757">
    <property type="protein sequence ID" value="SDS15916.1"/>
    <property type="molecule type" value="Genomic_DNA"/>
</dbReference>
<dbReference type="RefSeq" id="WP_231917075.1">
    <property type="nucleotide sequence ID" value="NZ_LT629757.1"/>
</dbReference>
<organism evidence="2 3">
    <name type="scientific">Nocardioides scoriae</name>
    <dbReference type="NCBI Taxonomy" id="642780"/>
    <lineage>
        <taxon>Bacteria</taxon>
        <taxon>Bacillati</taxon>
        <taxon>Actinomycetota</taxon>
        <taxon>Actinomycetes</taxon>
        <taxon>Propionibacteriales</taxon>
        <taxon>Nocardioidaceae</taxon>
        <taxon>Nocardioides</taxon>
    </lineage>
</organism>
<dbReference type="Pfam" id="PF04328">
    <property type="entry name" value="Sel_put"/>
    <property type="match status" value="1"/>
</dbReference>
<dbReference type="AlphaFoldDB" id="A0A1H1PXT0"/>
<proteinExistence type="predicted"/>
<dbReference type="STRING" id="642780.SAMN04488570_1263"/>
<evidence type="ECO:0000256" key="1">
    <source>
        <dbReference type="SAM" id="MobiDB-lite"/>
    </source>
</evidence>
<dbReference type="Proteomes" id="UP000198859">
    <property type="component" value="Chromosome I"/>
</dbReference>
<keyword evidence="3" id="KW-1185">Reference proteome</keyword>
<reference evidence="3" key="1">
    <citation type="submission" date="2016-10" db="EMBL/GenBank/DDBJ databases">
        <authorList>
            <person name="Varghese N."/>
            <person name="Submissions S."/>
        </authorList>
    </citation>
    <scope>NUCLEOTIDE SEQUENCE [LARGE SCALE GENOMIC DNA]</scope>
    <source>
        <strain evidence="3">DSM 22127</strain>
    </source>
</reference>
<gene>
    <name evidence="2" type="ORF">SAMN04488570_1263</name>
</gene>
<evidence type="ECO:0008006" key="4">
    <source>
        <dbReference type="Google" id="ProtNLM"/>
    </source>
</evidence>
<evidence type="ECO:0000313" key="3">
    <source>
        <dbReference type="Proteomes" id="UP000198859"/>
    </source>
</evidence>